<dbReference type="EMBL" id="CAUYUJ010001593">
    <property type="protein sequence ID" value="CAK0796683.1"/>
    <property type="molecule type" value="Genomic_DNA"/>
</dbReference>
<keyword evidence="3" id="KW-0812">Transmembrane</keyword>
<organism evidence="4 5">
    <name type="scientific">Prorocentrum cordatum</name>
    <dbReference type="NCBI Taxonomy" id="2364126"/>
    <lineage>
        <taxon>Eukaryota</taxon>
        <taxon>Sar</taxon>
        <taxon>Alveolata</taxon>
        <taxon>Dinophyceae</taxon>
        <taxon>Prorocentrales</taxon>
        <taxon>Prorocentraceae</taxon>
        <taxon>Prorocentrum</taxon>
    </lineage>
</organism>
<feature type="non-terminal residue" evidence="4">
    <location>
        <position position="941"/>
    </location>
</feature>
<feature type="compositionally biased region" description="Polar residues" evidence="2">
    <location>
        <begin position="652"/>
        <end position="670"/>
    </location>
</feature>
<sequence length="941" mass="103077">AGASWVQKCGHSSEVEDGWDAYKKANGITVDGCAKSGPASYSKRYEQYLNDKFRNVFDGWEDYDAHKSFKNKMQKKDKNSLDVWGDYVSWVEQKVDFLRRELNAYRTVCTSNHMVNTVMKKKDYLTMFMQKLVVMEGLKFTMPHEKSSAEAANYPWLLSDDQSHRRVSWMDCPMGTSVTFKKAKNEAAKKAEAAAKKKAKEEQAYQKKVEAAIAAGKQPSKKKARTSNPEDGTIPLEEVKAEVDGRMATALDFIAASVFGPLKMVPEDKIDVPTVRRGLRLSLQFLWAKTVTINGETFGAWSKVRKVIRAEMIKGHVAQLCDSDEQARKIRDDAEAERKGAGGAEGGADNVPWSEQLANRLVAQLAADDDADDGETGRAGGAGALAEFEAKPEFIQQMWELKKQITDQPRARFQPIYVAESTNVGKVLVARCARGDAVTLHDVLAVICLSMFRVGFNKEYACWGRAILAAIADSAAATATAPLVIEDVSSGVLQDADAVDKFFSMRSKLVVALLESCACGEHGFIETDYSLAMPALRSLDLKDQVADFDLRVGACGDQAFWVDAWHCLLQASLDGKVKEFLAAVRDDNGLQSQDALWPIATRFKLVTPPVQAKSSGVPETTEGAPTPTSETAADAPPEAKSGNEEDEDTQDAKLTTESQSQGPTVETTAESVAVAEFQTVPQIRLSWICGEGGATGPIMRSFELRLEAFIHDMAHVNVQSRFGVPTDGGLDILQCNWKENAPLMAKELTSAIALNFSGKISAVPRKGSVQVSALWGGTRLKCSPQGLELACWWLWDLVVHLVPGCLVLCWHGPRLAPHGPQLHRGTATPLAVAVALPLNVWWLWGLGAGLSAKAAAPRLALWPLGMQLEDTNAVYRVAPKLPKVAWLWVYGAHWFVCTMWLAALLLPREVLFAYAVFTLFGLIRQPYTCSWLVVLLAALGG</sequence>
<evidence type="ECO:0000313" key="5">
    <source>
        <dbReference type="Proteomes" id="UP001189429"/>
    </source>
</evidence>
<comment type="caution">
    <text evidence="4">The sequence shown here is derived from an EMBL/GenBank/DDBJ whole genome shotgun (WGS) entry which is preliminary data.</text>
</comment>
<gene>
    <name evidence="4" type="ORF">PCOR1329_LOCUS5994</name>
</gene>
<protein>
    <submittedName>
        <fullName evidence="4">Uncharacterized protein</fullName>
    </submittedName>
</protein>
<feature type="transmembrane region" description="Helical" evidence="3">
    <location>
        <begin position="885"/>
        <end position="906"/>
    </location>
</feature>
<dbReference type="Proteomes" id="UP001189429">
    <property type="component" value="Unassembled WGS sequence"/>
</dbReference>
<feature type="region of interest" description="Disordered" evidence="2">
    <location>
        <begin position="610"/>
        <end position="670"/>
    </location>
</feature>
<feature type="coiled-coil region" evidence="1">
    <location>
        <begin position="181"/>
        <end position="208"/>
    </location>
</feature>
<feature type="region of interest" description="Disordered" evidence="2">
    <location>
        <begin position="332"/>
        <end position="351"/>
    </location>
</feature>
<evidence type="ECO:0000313" key="4">
    <source>
        <dbReference type="EMBL" id="CAK0796683.1"/>
    </source>
</evidence>
<name>A0ABN9PU24_9DINO</name>
<evidence type="ECO:0000256" key="1">
    <source>
        <dbReference type="SAM" id="Coils"/>
    </source>
</evidence>
<keyword evidence="3" id="KW-1133">Transmembrane helix</keyword>
<feature type="non-terminal residue" evidence="4">
    <location>
        <position position="1"/>
    </location>
</feature>
<keyword evidence="5" id="KW-1185">Reference proteome</keyword>
<keyword evidence="1" id="KW-0175">Coiled coil</keyword>
<proteinExistence type="predicted"/>
<reference evidence="4" key="1">
    <citation type="submission" date="2023-10" db="EMBL/GenBank/DDBJ databases">
        <authorList>
            <person name="Chen Y."/>
            <person name="Shah S."/>
            <person name="Dougan E. K."/>
            <person name="Thang M."/>
            <person name="Chan C."/>
        </authorList>
    </citation>
    <scope>NUCLEOTIDE SEQUENCE [LARGE SCALE GENOMIC DNA]</scope>
</reference>
<keyword evidence="3" id="KW-0472">Membrane</keyword>
<evidence type="ECO:0000256" key="3">
    <source>
        <dbReference type="SAM" id="Phobius"/>
    </source>
</evidence>
<evidence type="ECO:0000256" key="2">
    <source>
        <dbReference type="SAM" id="MobiDB-lite"/>
    </source>
</evidence>
<feature type="transmembrane region" description="Helical" evidence="3">
    <location>
        <begin position="913"/>
        <end position="939"/>
    </location>
</feature>
<accession>A0ABN9PU24</accession>